<dbReference type="InterPro" id="IPR038670">
    <property type="entry name" value="HslJ-like_sf"/>
</dbReference>
<dbReference type="Gene3D" id="2.40.128.270">
    <property type="match status" value="1"/>
</dbReference>
<dbReference type="InterPro" id="IPR005184">
    <property type="entry name" value="DUF306_Meta_HslJ"/>
</dbReference>
<dbReference type="Proteomes" id="UP000199344">
    <property type="component" value="Unassembled WGS sequence"/>
</dbReference>
<dbReference type="EMBL" id="FNAH01000008">
    <property type="protein sequence ID" value="SDE58786.1"/>
    <property type="molecule type" value="Genomic_DNA"/>
</dbReference>
<dbReference type="AlphaFoldDB" id="A0A1G7E5Q9"/>
<organism evidence="2 3">
    <name type="scientific">Paracoccus isoporae</name>
    <dbReference type="NCBI Taxonomy" id="591205"/>
    <lineage>
        <taxon>Bacteria</taxon>
        <taxon>Pseudomonadati</taxon>
        <taxon>Pseudomonadota</taxon>
        <taxon>Alphaproteobacteria</taxon>
        <taxon>Rhodobacterales</taxon>
        <taxon>Paracoccaceae</taxon>
        <taxon>Paracoccus</taxon>
    </lineage>
</organism>
<dbReference type="STRING" id="591205.SAMN05421538_10887"/>
<gene>
    <name evidence="2" type="ORF">SAMN05421538_10887</name>
</gene>
<reference evidence="2 3" key="1">
    <citation type="submission" date="2016-10" db="EMBL/GenBank/DDBJ databases">
        <authorList>
            <person name="de Groot N.N."/>
        </authorList>
    </citation>
    <scope>NUCLEOTIDE SEQUENCE [LARGE SCALE GENOMIC DNA]</scope>
    <source>
        <strain evidence="2 3">DSM 22220</strain>
    </source>
</reference>
<evidence type="ECO:0000313" key="3">
    <source>
        <dbReference type="Proteomes" id="UP000199344"/>
    </source>
</evidence>
<name>A0A1G7E5Q9_9RHOB</name>
<evidence type="ECO:0000313" key="2">
    <source>
        <dbReference type="EMBL" id="SDE58786.1"/>
    </source>
</evidence>
<dbReference type="OrthoDB" id="7777568at2"/>
<dbReference type="Pfam" id="PF03724">
    <property type="entry name" value="META"/>
    <property type="match status" value="1"/>
</dbReference>
<evidence type="ECO:0000259" key="1">
    <source>
        <dbReference type="Pfam" id="PF03724"/>
    </source>
</evidence>
<sequence>MRCSDLAKLAAVTFIAGCAPVAAPPLDGSYRLAGIDGAPIAGTANLQIDGATLSGHGPCNRFHAQNLSQWPQIDLTAIASTRRLCVQDGGEAAFLAALGQVETARRTRDVLTLSGPDHILRFTAE</sequence>
<proteinExistence type="predicted"/>
<feature type="domain" description="DUF306" evidence="1">
    <location>
        <begin position="27"/>
        <end position="122"/>
    </location>
</feature>
<accession>A0A1G7E5Q9</accession>
<protein>
    <submittedName>
        <fullName evidence="2">META domain-containing protein</fullName>
    </submittedName>
</protein>
<dbReference type="RefSeq" id="WP_090524366.1">
    <property type="nucleotide sequence ID" value="NZ_FNAH01000008.1"/>
</dbReference>
<keyword evidence="3" id="KW-1185">Reference proteome</keyword>